<dbReference type="AlphaFoldDB" id="A0A1I2JX35"/>
<dbReference type="STRING" id="655355.SAMN05216283_109171"/>
<dbReference type="RefSeq" id="WP_093920848.1">
    <property type="nucleotide sequence ID" value="NZ_FONW01000009.1"/>
</dbReference>
<dbReference type="Pfam" id="PF04390">
    <property type="entry name" value="LptE"/>
    <property type="match status" value="1"/>
</dbReference>
<dbReference type="GO" id="GO:0043165">
    <property type="term" value="P:Gram-negative-bacterium-type cell outer membrane assembly"/>
    <property type="evidence" value="ECO:0007669"/>
    <property type="project" value="InterPro"/>
</dbReference>
<dbReference type="GO" id="GO:0019867">
    <property type="term" value="C:outer membrane"/>
    <property type="evidence" value="ECO:0007669"/>
    <property type="project" value="InterPro"/>
</dbReference>
<gene>
    <name evidence="1" type="ORF">SAMN05216283_109171</name>
</gene>
<proteinExistence type="predicted"/>
<evidence type="ECO:0000313" key="2">
    <source>
        <dbReference type="Proteomes" id="UP000198964"/>
    </source>
</evidence>
<dbReference type="PROSITE" id="PS51257">
    <property type="entry name" value="PROKAR_LIPOPROTEIN"/>
    <property type="match status" value="1"/>
</dbReference>
<dbReference type="Proteomes" id="UP000198964">
    <property type="component" value="Unassembled WGS sequence"/>
</dbReference>
<organism evidence="1 2">
    <name type="scientific">Sunxiuqinia elliptica</name>
    <dbReference type="NCBI Taxonomy" id="655355"/>
    <lineage>
        <taxon>Bacteria</taxon>
        <taxon>Pseudomonadati</taxon>
        <taxon>Bacteroidota</taxon>
        <taxon>Bacteroidia</taxon>
        <taxon>Marinilabiliales</taxon>
        <taxon>Prolixibacteraceae</taxon>
        <taxon>Sunxiuqinia</taxon>
    </lineage>
</organism>
<dbReference type="InterPro" id="IPR007485">
    <property type="entry name" value="LPS_assembly_LptE"/>
</dbReference>
<protein>
    <submittedName>
        <fullName evidence="1">Lipopolysaccharide-assembly</fullName>
    </submittedName>
</protein>
<sequence>MTLIKSLRSWMLVIVLVVAGSGLFQSCKVSYSFTGASLSPLVKTFTVYYFPNRARLINPNLSQQLTDGLQDKLLRQTSLDLVEERGDLEFEGQITGYDTRPMNISQGDQAAQTRLTVTVRVKYTNNLNHDEDWEKTFTAYEDYDARRILSEVEDELVEAILEKLTEDIFNASIANW</sequence>
<keyword evidence="2" id="KW-1185">Reference proteome</keyword>
<evidence type="ECO:0000313" key="1">
    <source>
        <dbReference type="EMBL" id="SFF57316.1"/>
    </source>
</evidence>
<dbReference type="EMBL" id="FONW01000009">
    <property type="protein sequence ID" value="SFF57316.1"/>
    <property type="molecule type" value="Genomic_DNA"/>
</dbReference>
<accession>A0A1I2JX35</accession>
<reference evidence="1 2" key="1">
    <citation type="submission" date="2016-10" db="EMBL/GenBank/DDBJ databases">
        <authorList>
            <person name="de Groot N.N."/>
        </authorList>
    </citation>
    <scope>NUCLEOTIDE SEQUENCE [LARGE SCALE GENOMIC DNA]</scope>
    <source>
        <strain evidence="1 2">CGMCC 1.9156</strain>
    </source>
</reference>
<name>A0A1I2JX35_9BACT</name>